<feature type="compositionally biased region" description="Basic residues" evidence="1">
    <location>
        <begin position="176"/>
        <end position="190"/>
    </location>
</feature>
<feature type="compositionally biased region" description="Polar residues" evidence="1">
    <location>
        <begin position="152"/>
        <end position="166"/>
    </location>
</feature>
<comment type="caution">
    <text evidence="2">The sequence shown here is derived from an EMBL/GenBank/DDBJ whole genome shotgun (WGS) entry which is preliminary data.</text>
</comment>
<name>A0A9Q3CVA2_9BASI</name>
<dbReference type="EMBL" id="AVOT02010658">
    <property type="protein sequence ID" value="MBW0490578.1"/>
    <property type="molecule type" value="Genomic_DNA"/>
</dbReference>
<gene>
    <name evidence="2" type="ORF">O181_030293</name>
</gene>
<protein>
    <submittedName>
        <fullName evidence="2">Uncharacterized protein</fullName>
    </submittedName>
</protein>
<dbReference type="Proteomes" id="UP000765509">
    <property type="component" value="Unassembled WGS sequence"/>
</dbReference>
<evidence type="ECO:0000313" key="2">
    <source>
        <dbReference type="EMBL" id="MBW0490578.1"/>
    </source>
</evidence>
<feature type="region of interest" description="Disordered" evidence="1">
    <location>
        <begin position="134"/>
        <end position="190"/>
    </location>
</feature>
<sequence length="190" mass="21749">MPSTRSAESYDPSESSQKGYRHYYGRIQSVSEGKGSVNEAQTDKLCHPEADNTVLPSNRAETTTRSLSKHFKSQKKILQECTSEQRIVNTSRTLEKLHESYLTVRKLLGHPDTYKLLNGWHPFVEKNNMILLTEEGRKNNPPPPKQVPKPSLSVQKQQLKCENTATHSEKWQGKSTSHKNIQKRLHKTKD</sequence>
<feature type="region of interest" description="Disordered" evidence="1">
    <location>
        <begin position="1"/>
        <end position="21"/>
    </location>
</feature>
<feature type="compositionally biased region" description="Polar residues" evidence="1">
    <location>
        <begin position="1"/>
        <end position="18"/>
    </location>
</feature>
<proteinExistence type="predicted"/>
<organism evidence="2 3">
    <name type="scientific">Austropuccinia psidii MF-1</name>
    <dbReference type="NCBI Taxonomy" id="1389203"/>
    <lineage>
        <taxon>Eukaryota</taxon>
        <taxon>Fungi</taxon>
        <taxon>Dikarya</taxon>
        <taxon>Basidiomycota</taxon>
        <taxon>Pucciniomycotina</taxon>
        <taxon>Pucciniomycetes</taxon>
        <taxon>Pucciniales</taxon>
        <taxon>Sphaerophragmiaceae</taxon>
        <taxon>Austropuccinia</taxon>
    </lineage>
</organism>
<evidence type="ECO:0000256" key="1">
    <source>
        <dbReference type="SAM" id="MobiDB-lite"/>
    </source>
</evidence>
<dbReference type="AlphaFoldDB" id="A0A9Q3CVA2"/>
<reference evidence="2" key="1">
    <citation type="submission" date="2021-03" db="EMBL/GenBank/DDBJ databases">
        <title>Draft genome sequence of rust myrtle Austropuccinia psidii MF-1, a brazilian biotype.</title>
        <authorList>
            <person name="Quecine M.C."/>
            <person name="Pachon D.M.R."/>
            <person name="Bonatelli M.L."/>
            <person name="Correr F.H."/>
            <person name="Franceschini L.M."/>
            <person name="Leite T.F."/>
            <person name="Margarido G.R.A."/>
            <person name="Almeida C.A."/>
            <person name="Ferrarezi J.A."/>
            <person name="Labate C.A."/>
        </authorList>
    </citation>
    <scope>NUCLEOTIDE SEQUENCE</scope>
    <source>
        <strain evidence="2">MF-1</strain>
    </source>
</reference>
<accession>A0A9Q3CVA2</accession>
<keyword evidence="3" id="KW-1185">Reference proteome</keyword>
<evidence type="ECO:0000313" key="3">
    <source>
        <dbReference type="Proteomes" id="UP000765509"/>
    </source>
</evidence>